<keyword evidence="3" id="KW-0444">Lipid biosynthesis</keyword>
<dbReference type="EMBL" id="FNQO01000003">
    <property type="protein sequence ID" value="SEA32960.1"/>
    <property type="molecule type" value="Genomic_DNA"/>
</dbReference>
<dbReference type="STRING" id="658218.SAMN05216562_2654"/>
<dbReference type="RefSeq" id="WP_091389330.1">
    <property type="nucleotide sequence ID" value="NZ_FNQO01000003.1"/>
</dbReference>
<evidence type="ECO:0000256" key="3">
    <source>
        <dbReference type="ARBA" id="ARBA00022516"/>
    </source>
</evidence>
<evidence type="ECO:0000256" key="2">
    <source>
        <dbReference type="ARBA" id="ARBA00008749"/>
    </source>
</evidence>
<dbReference type="PRINTS" id="PR00075">
    <property type="entry name" value="FACDDSATRASE"/>
</dbReference>
<dbReference type="GO" id="GO:0006633">
    <property type="term" value="P:fatty acid biosynthetic process"/>
    <property type="evidence" value="ECO:0007669"/>
    <property type="project" value="UniProtKB-KW"/>
</dbReference>
<evidence type="ECO:0000256" key="9">
    <source>
        <dbReference type="ARBA" id="ARBA00023098"/>
    </source>
</evidence>
<dbReference type="Proteomes" id="UP000198658">
    <property type="component" value="Unassembled WGS sequence"/>
</dbReference>
<feature type="domain" description="Fatty acid desaturase" evidence="13">
    <location>
        <begin position="45"/>
        <end position="268"/>
    </location>
</feature>
<keyword evidence="6 12" id="KW-1133">Transmembrane helix</keyword>
<dbReference type="AlphaFoldDB" id="A0A1H4AAN2"/>
<name>A0A1H4AAN2_9GAMM</name>
<evidence type="ECO:0000313" key="14">
    <source>
        <dbReference type="EMBL" id="SEA32960.1"/>
    </source>
</evidence>
<proteinExistence type="inferred from homology"/>
<evidence type="ECO:0000256" key="8">
    <source>
        <dbReference type="ARBA" id="ARBA00023004"/>
    </source>
</evidence>
<dbReference type="InterPro" id="IPR005804">
    <property type="entry name" value="FA_desaturase_dom"/>
</dbReference>
<sequence length="387" mass="45426">MNAVPENSGPSNPPRLWVTTILFSSTALAALILVPLYGVLYGYHWYQWLAFAVYGALCGLSITAGYHRLWSHRTYEAHWSLRLLFALFGAAALQNSILIWSSGHRRHHRHVDDNDRDPYSARRGFWFSHIGWMLRDYPSGKVDFDNAKDLQRDKIVMWQHNHYVPITLAMNLGLPLLLGILTGDIIGMLLLAGVLRIVVNHHTTFFINSLAHIWGRRPYTDENTARDNDLLAFFTFGEGYHNYHHIFQTDYRNGIRWYQWDPTKWLIRTASWLGLARNLKTVPTMRIQRAILTMQFKRAEQKLQQSRHKDSWRQLLEKEAQEFSAALNEWKELQAHRYENARERLLAKWESAAIRTRVKELEYSLKMQRKRLQIMTEQFHLCPVSAT</sequence>
<keyword evidence="8" id="KW-0408">Iron</keyword>
<evidence type="ECO:0000313" key="15">
    <source>
        <dbReference type="Proteomes" id="UP000198658"/>
    </source>
</evidence>
<evidence type="ECO:0000256" key="7">
    <source>
        <dbReference type="ARBA" id="ARBA00023002"/>
    </source>
</evidence>
<feature type="transmembrane region" description="Helical" evidence="12">
    <location>
        <begin position="176"/>
        <end position="199"/>
    </location>
</feature>
<feature type="transmembrane region" description="Helical" evidence="12">
    <location>
        <begin position="16"/>
        <end position="41"/>
    </location>
</feature>
<dbReference type="PANTHER" id="PTHR11351">
    <property type="entry name" value="ACYL-COA DESATURASE"/>
    <property type="match status" value="1"/>
</dbReference>
<evidence type="ECO:0000256" key="11">
    <source>
        <dbReference type="ARBA" id="ARBA00023160"/>
    </source>
</evidence>
<reference evidence="15" key="1">
    <citation type="submission" date="2016-10" db="EMBL/GenBank/DDBJ databases">
        <authorList>
            <person name="Varghese N."/>
            <person name="Submissions S."/>
        </authorList>
    </citation>
    <scope>NUCLEOTIDE SEQUENCE [LARGE SCALE GENOMIC DNA]</scope>
    <source>
        <strain evidence="15">CGMCC 1.10657</strain>
    </source>
</reference>
<dbReference type="CDD" id="cd03505">
    <property type="entry name" value="Delta9-FADS-like"/>
    <property type="match status" value="1"/>
</dbReference>
<gene>
    <name evidence="14" type="ORF">SAMN05216562_2654</name>
</gene>
<evidence type="ECO:0000256" key="12">
    <source>
        <dbReference type="SAM" id="Phobius"/>
    </source>
</evidence>
<evidence type="ECO:0000256" key="1">
    <source>
        <dbReference type="ARBA" id="ARBA00004141"/>
    </source>
</evidence>
<feature type="transmembrane region" description="Helical" evidence="12">
    <location>
        <begin position="48"/>
        <end position="67"/>
    </location>
</feature>
<feature type="transmembrane region" description="Helical" evidence="12">
    <location>
        <begin position="79"/>
        <end position="100"/>
    </location>
</feature>
<dbReference type="GO" id="GO:0016020">
    <property type="term" value="C:membrane"/>
    <property type="evidence" value="ECO:0007669"/>
    <property type="project" value="UniProtKB-SubCell"/>
</dbReference>
<evidence type="ECO:0000256" key="6">
    <source>
        <dbReference type="ARBA" id="ARBA00022989"/>
    </source>
</evidence>
<keyword evidence="5" id="KW-0276">Fatty acid metabolism</keyword>
<evidence type="ECO:0000256" key="5">
    <source>
        <dbReference type="ARBA" id="ARBA00022832"/>
    </source>
</evidence>
<dbReference type="InterPro" id="IPR015876">
    <property type="entry name" value="Acyl-CoA_DS"/>
</dbReference>
<keyword evidence="15" id="KW-1185">Reference proteome</keyword>
<keyword evidence="11" id="KW-0275">Fatty acid biosynthesis</keyword>
<evidence type="ECO:0000259" key="13">
    <source>
        <dbReference type="Pfam" id="PF00487"/>
    </source>
</evidence>
<keyword evidence="9" id="KW-0443">Lipid metabolism</keyword>
<evidence type="ECO:0000256" key="4">
    <source>
        <dbReference type="ARBA" id="ARBA00022692"/>
    </source>
</evidence>
<evidence type="ECO:0000256" key="10">
    <source>
        <dbReference type="ARBA" id="ARBA00023136"/>
    </source>
</evidence>
<dbReference type="Pfam" id="PF00487">
    <property type="entry name" value="FA_desaturase"/>
    <property type="match status" value="1"/>
</dbReference>
<keyword evidence="4 12" id="KW-0812">Transmembrane</keyword>
<comment type="subcellular location">
    <subcellularLocation>
        <location evidence="1">Membrane</location>
        <topology evidence="1">Multi-pass membrane protein</topology>
    </subcellularLocation>
</comment>
<organism evidence="14 15">
    <name type="scientific">Microbulbifer marinus</name>
    <dbReference type="NCBI Taxonomy" id="658218"/>
    <lineage>
        <taxon>Bacteria</taxon>
        <taxon>Pseudomonadati</taxon>
        <taxon>Pseudomonadota</taxon>
        <taxon>Gammaproteobacteria</taxon>
        <taxon>Cellvibrionales</taxon>
        <taxon>Microbulbiferaceae</taxon>
        <taxon>Microbulbifer</taxon>
    </lineage>
</organism>
<keyword evidence="7" id="KW-0560">Oxidoreductase</keyword>
<dbReference type="GO" id="GO:0016717">
    <property type="term" value="F:oxidoreductase activity, acting on paired donors, with oxidation of a pair of donors resulting in the reduction of molecular oxygen to two molecules of water"/>
    <property type="evidence" value="ECO:0007669"/>
    <property type="project" value="InterPro"/>
</dbReference>
<keyword evidence="10 12" id="KW-0472">Membrane</keyword>
<dbReference type="PANTHER" id="PTHR11351:SF31">
    <property type="entry name" value="DESATURASE 1, ISOFORM A-RELATED"/>
    <property type="match status" value="1"/>
</dbReference>
<dbReference type="OrthoDB" id="19906at2"/>
<accession>A0A1H4AAN2</accession>
<comment type="similarity">
    <text evidence="2">Belongs to the fatty acid desaturase type 2 family.</text>
</comment>
<protein>
    <submittedName>
        <fullName evidence="14">Stearoyl-CoA desaturase (Delta-9 desaturase)</fullName>
    </submittedName>
</protein>